<protein>
    <recommendedName>
        <fullName evidence="2">Endonuclease/exonuclease/phosphatase domain-containing protein</fullName>
    </recommendedName>
</protein>
<dbReference type="OrthoDB" id="5447300at2"/>
<feature type="chain" id="PRO_5022012701" description="Endonuclease/exonuclease/phosphatase domain-containing protein" evidence="1">
    <location>
        <begin position="22"/>
        <end position="276"/>
    </location>
</feature>
<dbReference type="GO" id="GO:0003824">
    <property type="term" value="F:catalytic activity"/>
    <property type="evidence" value="ECO:0007669"/>
    <property type="project" value="InterPro"/>
</dbReference>
<feature type="domain" description="Endonuclease/exonuclease/phosphatase" evidence="2">
    <location>
        <begin position="42"/>
        <end position="263"/>
    </location>
</feature>
<accession>A0A512RKX4</accession>
<reference evidence="3 4" key="1">
    <citation type="submission" date="2019-07" db="EMBL/GenBank/DDBJ databases">
        <title>Whole genome shotgun sequence of Chitinophaga cymbidii NBRC 109752.</title>
        <authorList>
            <person name="Hosoyama A."/>
            <person name="Uohara A."/>
            <person name="Ohji S."/>
            <person name="Ichikawa N."/>
        </authorList>
    </citation>
    <scope>NUCLEOTIDE SEQUENCE [LARGE SCALE GENOMIC DNA]</scope>
    <source>
        <strain evidence="3 4">NBRC 109752</strain>
    </source>
</reference>
<evidence type="ECO:0000256" key="1">
    <source>
        <dbReference type="SAM" id="SignalP"/>
    </source>
</evidence>
<dbReference type="Pfam" id="PF03372">
    <property type="entry name" value="Exo_endo_phos"/>
    <property type="match status" value="1"/>
</dbReference>
<dbReference type="PANTHER" id="PTHR14859">
    <property type="entry name" value="CALCOFLUOR WHITE HYPERSENSITIVE PROTEIN PRECURSOR"/>
    <property type="match status" value="1"/>
</dbReference>
<dbReference type="InterPro" id="IPR051916">
    <property type="entry name" value="GPI-anchor_lipid_remodeler"/>
</dbReference>
<name>A0A512RKX4_9BACT</name>
<evidence type="ECO:0000313" key="4">
    <source>
        <dbReference type="Proteomes" id="UP000321436"/>
    </source>
</evidence>
<dbReference type="GO" id="GO:0016020">
    <property type="term" value="C:membrane"/>
    <property type="evidence" value="ECO:0007669"/>
    <property type="project" value="GOC"/>
</dbReference>
<dbReference type="PROSITE" id="PS51257">
    <property type="entry name" value="PROKAR_LIPOPROTEIN"/>
    <property type="match status" value="1"/>
</dbReference>
<dbReference type="InterPro" id="IPR036691">
    <property type="entry name" value="Endo/exonu/phosph_ase_sf"/>
</dbReference>
<keyword evidence="1" id="KW-0732">Signal</keyword>
<feature type="signal peptide" evidence="1">
    <location>
        <begin position="1"/>
        <end position="21"/>
    </location>
</feature>
<dbReference type="PANTHER" id="PTHR14859:SF15">
    <property type="entry name" value="ENDONUCLEASE_EXONUCLEASE_PHOSPHATASE DOMAIN-CONTAINING PROTEIN"/>
    <property type="match status" value="1"/>
</dbReference>
<dbReference type="EMBL" id="BKAU01000002">
    <property type="protein sequence ID" value="GEP96341.1"/>
    <property type="molecule type" value="Genomic_DNA"/>
</dbReference>
<dbReference type="RefSeq" id="WP_146862201.1">
    <property type="nucleotide sequence ID" value="NZ_BKAU01000002.1"/>
</dbReference>
<evidence type="ECO:0000313" key="3">
    <source>
        <dbReference type="EMBL" id="GEP96341.1"/>
    </source>
</evidence>
<dbReference type="AlphaFoldDB" id="A0A512RKX4"/>
<sequence length="276" mass="30342">MMRITCLLWLAALLFSCSKGKGGTPDPVDTTTGSVKVNIKVMSYNIRRGIPMNSPDIDLQGTANVINAIQPDLVALSEVDRFTKRSGITVDQAKELGRLTGMYHYFTKAISHDGGEYGDAVLSRFPLLDSARFGLPIAVAGSELRSMAMITVEKEGMRFRFASTHLDHLSREDNRLLQAREIVEQIVPQINEPLVIAGDLNALPGSETISILKQAFLPGCTSCAFTFPSDKPDRTIDYIMYRPANHFRVISYGPVTGKLASDHLPVVAVLQMTKKK</sequence>
<evidence type="ECO:0000259" key="2">
    <source>
        <dbReference type="Pfam" id="PF03372"/>
    </source>
</evidence>
<dbReference type="Proteomes" id="UP000321436">
    <property type="component" value="Unassembled WGS sequence"/>
</dbReference>
<gene>
    <name evidence="3" type="ORF">CCY01nite_26010</name>
</gene>
<dbReference type="GO" id="GO:0006506">
    <property type="term" value="P:GPI anchor biosynthetic process"/>
    <property type="evidence" value="ECO:0007669"/>
    <property type="project" value="TreeGrafter"/>
</dbReference>
<proteinExistence type="predicted"/>
<comment type="caution">
    <text evidence="3">The sequence shown here is derived from an EMBL/GenBank/DDBJ whole genome shotgun (WGS) entry which is preliminary data.</text>
</comment>
<organism evidence="3 4">
    <name type="scientific">Chitinophaga cymbidii</name>
    <dbReference type="NCBI Taxonomy" id="1096750"/>
    <lineage>
        <taxon>Bacteria</taxon>
        <taxon>Pseudomonadati</taxon>
        <taxon>Bacteroidota</taxon>
        <taxon>Chitinophagia</taxon>
        <taxon>Chitinophagales</taxon>
        <taxon>Chitinophagaceae</taxon>
        <taxon>Chitinophaga</taxon>
    </lineage>
</organism>
<dbReference type="InterPro" id="IPR005135">
    <property type="entry name" value="Endo/exonuclease/phosphatase"/>
</dbReference>
<dbReference type="SUPFAM" id="SSF56219">
    <property type="entry name" value="DNase I-like"/>
    <property type="match status" value="1"/>
</dbReference>
<keyword evidence="4" id="KW-1185">Reference proteome</keyword>
<dbReference type="Gene3D" id="3.60.10.10">
    <property type="entry name" value="Endonuclease/exonuclease/phosphatase"/>
    <property type="match status" value="1"/>
</dbReference>